<proteinExistence type="predicted"/>
<evidence type="ECO:0000313" key="3">
    <source>
        <dbReference type="Proteomes" id="UP000271631"/>
    </source>
</evidence>
<evidence type="ECO:0000256" key="1">
    <source>
        <dbReference type="SAM" id="MobiDB-lite"/>
    </source>
</evidence>
<protein>
    <submittedName>
        <fullName evidence="2">Uncharacterized protein</fullName>
    </submittedName>
</protein>
<reference evidence="2 3" key="1">
    <citation type="submission" date="2018-08" db="EMBL/GenBank/DDBJ databases">
        <title>Recombination of ecologically and evolutionarily significant loci maintains genetic cohesion in the Pseudomonas syringae species complex.</title>
        <authorList>
            <person name="Dillon M."/>
            <person name="Thakur S."/>
            <person name="Almeida R.N.D."/>
            <person name="Weir B.S."/>
            <person name="Guttman D.S."/>
        </authorList>
    </citation>
    <scope>NUCLEOTIDE SEQUENCE [LARGE SCALE GENOMIC DNA]</scope>
    <source>
        <strain evidence="2 3">ICMP 11281</strain>
    </source>
</reference>
<comment type="caution">
    <text evidence="2">The sequence shown here is derived from an EMBL/GenBank/DDBJ whole genome shotgun (WGS) entry which is preliminary data.</text>
</comment>
<dbReference type="EMBL" id="RBUQ01000398">
    <property type="protein sequence ID" value="RMV25871.1"/>
    <property type="molecule type" value="Genomic_DNA"/>
</dbReference>
<dbReference type="Proteomes" id="UP000271631">
    <property type="component" value="Unassembled WGS sequence"/>
</dbReference>
<organism evidence="2 3">
    <name type="scientific">Pseudomonas syringae pv. maculicola</name>
    <dbReference type="NCBI Taxonomy" id="59511"/>
    <lineage>
        <taxon>Bacteria</taxon>
        <taxon>Pseudomonadati</taxon>
        <taxon>Pseudomonadota</taxon>
        <taxon>Gammaproteobacteria</taxon>
        <taxon>Pseudomonadales</taxon>
        <taxon>Pseudomonadaceae</taxon>
        <taxon>Pseudomonas</taxon>
    </lineage>
</organism>
<gene>
    <name evidence="2" type="ORF">ALP13_101587</name>
</gene>
<dbReference type="AlphaFoldDB" id="A0A0N8RXE3"/>
<feature type="region of interest" description="Disordered" evidence="1">
    <location>
        <begin position="12"/>
        <end position="56"/>
    </location>
</feature>
<name>A0A0N8RXE3_PSEYM</name>
<sequence length="56" mass="6472">MTLFQALEQRLRHHHVTDPARPNDQNFHVSSKNDQKRSGRPSRLRDIPTQPVASLS</sequence>
<evidence type="ECO:0000313" key="2">
    <source>
        <dbReference type="EMBL" id="RMV25871.1"/>
    </source>
</evidence>
<accession>A0A0N8RXE3</accession>